<dbReference type="GO" id="GO:0005737">
    <property type="term" value="C:cytoplasm"/>
    <property type="evidence" value="ECO:0007669"/>
    <property type="project" value="TreeGrafter"/>
</dbReference>
<accession>A0AAV2WEG8</accession>
<evidence type="ECO:0000313" key="3">
    <source>
        <dbReference type="Proteomes" id="UP000028864"/>
    </source>
</evidence>
<reference evidence="2" key="1">
    <citation type="submission" date="2014-05" db="EMBL/GenBank/DDBJ databases">
        <authorList>
            <person name="Urmite Genomes"/>
        </authorList>
    </citation>
    <scope>NUCLEOTIDE SEQUENCE</scope>
    <source>
        <strain evidence="2">DSM 44074</strain>
    </source>
</reference>
<dbReference type="RefSeq" id="WP_030136881.1">
    <property type="nucleotide sequence ID" value="NZ_LK021337.1"/>
</dbReference>
<proteinExistence type="predicted"/>
<organism evidence="2 3">
    <name type="scientific">Mycolicibacterium neoaurum</name>
    <name type="common">Mycobacterium neoaurum</name>
    <dbReference type="NCBI Taxonomy" id="1795"/>
    <lineage>
        <taxon>Bacteria</taxon>
        <taxon>Bacillati</taxon>
        <taxon>Actinomycetota</taxon>
        <taxon>Actinomycetes</taxon>
        <taxon>Mycobacteriales</taxon>
        <taxon>Mycobacteriaceae</taxon>
        <taxon>Mycolicibacterium</taxon>
    </lineage>
</organism>
<dbReference type="InterPro" id="IPR051783">
    <property type="entry name" value="NAD(P)-dependent_oxidoreduct"/>
</dbReference>
<reference evidence="2" key="2">
    <citation type="submission" date="2015-09" db="EMBL/GenBank/DDBJ databases">
        <title>Draft genome sequence of Mycobacterium neoaurum DSM 44074.</title>
        <authorList>
            <person name="Croce O."/>
            <person name="Robert C."/>
            <person name="Raoult D."/>
            <person name="Drancourt M."/>
        </authorList>
    </citation>
    <scope>NUCLEOTIDE SEQUENCE</scope>
    <source>
        <strain evidence="2">DSM 44074</strain>
    </source>
</reference>
<name>A0AAV2WEG8_MYCNE</name>
<dbReference type="AlphaFoldDB" id="A0AAV2WEG8"/>
<dbReference type="EMBL" id="LK021337">
    <property type="protein sequence ID" value="CDQ42506.1"/>
    <property type="molecule type" value="Genomic_DNA"/>
</dbReference>
<protein>
    <submittedName>
        <fullName evidence="2">Nucleoside-diphosphate-sugar epimerase</fullName>
    </submittedName>
</protein>
<dbReference type="GO" id="GO:0004029">
    <property type="term" value="F:aldehyde dehydrogenase (NAD+) activity"/>
    <property type="evidence" value="ECO:0007669"/>
    <property type="project" value="TreeGrafter"/>
</dbReference>
<dbReference type="Proteomes" id="UP000028864">
    <property type="component" value="Unassembled WGS sequence"/>
</dbReference>
<gene>
    <name evidence="2" type="ORF">BN1047_00359</name>
</gene>
<dbReference type="PANTHER" id="PTHR48079">
    <property type="entry name" value="PROTEIN YEEZ"/>
    <property type="match status" value="1"/>
</dbReference>
<dbReference type="Gene3D" id="3.40.50.720">
    <property type="entry name" value="NAD(P)-binding Rossmann-like Domain"/>
    <property type="match status" value="1"/>
</dbReference>
<dbReference type="InterPro" id="IPR001509">
    <property type="entry name" value="Epimerase_deHydtase"/>
</dbReference>
<feature type="domain" description="NAD-dependent epimerase/dehydratase" evidence="1">
    <location>
        <begin position="3"/>
        <end position="166"/>
    </location>
</feature>
<sequence length="271" mass="28528">MKVVVTGATGLVGSRLVSRLLEQGLDCHAVVRRPGSAPAGVNEVIGDLFDGDTLAQALEQADAVIHLAAMFRSVDEDLIWRTNLDGTRNLVEATARIAPEARFIMASTSHVYGPGGGRPGREDDPVAATAAYPASKIAAEKVLCTAGLTWSIQRYGFVYGDGDGHLDALPALVAGRSMHPAARMSMIHHRDIATVTGLALTGALDRQIVNVGDEAAMSLYELVHLAGGSMDPSAEPLPNPWHLVMDGSLARSLGFRPAVRTVHQAVADGLL</sequence>
<dbReference type="PANTHER" id="PTHR48079:SF6">
    <property type="entry name" value="NAD(P)-BINDING DOMAIN-CONTAINING PROTEIN-RELATED"/>
    <property type="match status" value="1"/>
</dbReference>
<dbReference type="Pfam" id="PF01370">
    <property type="entry name" value="Epimerase"/>
    <property type="match status" value="1"/>
</dbReference>
<evidence type="ECO:0000259" key="1">
    <source>
        <dbReference type="Pfam" id="PF01370"/>
    </source>
</evidence>
<evidence type="ECO:0000313" key="2">
    <source>
        <dbReference type="EMBL" id="CDQ42506.1"/>
    </source>
</evidence>
<dbReference type="SUPFAM" id="SSF51735">
    <property type="entry name" value="NAD(P)-binding Rossmann-fold domains"/>
    <property type="match status" value="1"/>
</dbReference>
<dbReference type="InterPro" id="IPR036291">
    <property type="entry name" value="NAD(P)-bd_dom_sf"/>
</dbReference>